<proteinExistence type="predicted"/>
<evidence type="ECO:0000313" key="1">
    <source>
        <dbReference type="EMBL" id="KAG5547028.1"/>
    </source>
</evidence>
<accession>A0AAV6K3K1</accession>
<name>A0AAV6K3K1_9ERIC</name>
<sequence length="374" mass="42232">MGLDAVEDMEDLILGSEIQWYVIKMGMESDICIVSTLMEMYGESGCSLRMSQVFDGCIRYRRLQCTVIAACSQNGKENGGFGPIQRDADCWGEEKFNHKPLYFTSLWKHCSIDADEGSSWFFYQKWDLCQSGFTEEEQCNFNSMSRKHGIEVDAAVQKKAVSVGIGSSGEPKTELDRDKREASFNSTNFIGPNSKLIWRNVSPFKVEILVWQAIQEKFATASELLKRNFTLQGYLGRSGLISKVWYLGNVFRGKLLDVEDPAETIITRVALWVKASLTLKITLSMTSKEACHCSITPYKSSPQWGRQVHGIASDSRLDSAPFVQSYYVRIYVKCSQLKVAHKVLDAMSEPDVVSWSALFSGYARLGHEVRQERS</sequence>
<dbReference type="InterPro" id="IPR046960">
    <property type="entry name" value="PPR_At4g14850-like_plant"/>
</dbReference>
<protein>
    <recommendedName>
        <fullName evidence="3">Pentatricopeptide repeat-containing protein</fullName>
    </recommendedName>
</protein>
<organism evidence="1 2">
    <name type="scientific">Rhododendron griersonianum</name>
    <dbReference type="NCBI Taxonomy" id="479676"/>
    <lineage>
        <taxon>Eukaryota</taxon>
        <taxon>Viridiplantae</taxon>
        <taxon>Streptophyta</taxon>
        <taxon>Embryophyta</taxon>
        <taxon>Tracheophyta</taxon>
        <taxon>Spermatophyta</taxon>
        <taxon>Magnoliopsida</taxon>
        <taxon>eudicotyledons</taxon>
        <taxon>Gunneridae</taxon>
        <taxon>Pentapetalae</taxon>
        <taxon>asterids</taxon>
        <taxon>Ericales</taxon>
        <taxon>Ericaceae</taxon>
        <taxon>Ericoideae</taxon>
        <taxon>Rhodoreae</taxon>
        <taxon>Rhododendron</taxon>
    </lineage>
</organism>
<evidence type="ECO:0008006" key="3">
    <source>
        <dbReference type="Google" id="ProtNLM"/>
    </source>
</evidence>
<dbReference type="AlphaFoldDB" id="A0AAV6K3K1"/>
<dbReference type="Proteomes" id="UP000823749">
    <property type="component" value="Chromosome 5"/>
</dbReference>
<comment type="caution">
    <text evidence="1">The sequence shown here is derived from an EMBL/GenBank/DDBJ whole genome shotgun (WGS) entry which is preliminary data.</text>
</comment>
<keyword evidence="2" id="KW-1185">Reference proteome</keyword>
<dbReference type="PANTHER" id="PTHR47926">
    <property type="entry name" value="PENTATRICOPEPTIDE REPEAT-CONTAINING PROTEIN"/>
    <property type="match status" value="1"/>
</dbReference>
<dbReference type="GO" id="GO:0009451">
    <property type="term" value="P:RNA modification"/>
    <property type="evidence" value="ECO:0007669"/>
    <property type="project" value="InterPro"/>
</dbReference>
<dbReference type="PANTHER" id="PTHR47926:SF347">
    <property type="entry name" value="PENTATRICOPEPTIDE REPEAT-CONTAINING PROTEIN"/>
    <property type="match status" value="1"/>
</dbReference>
<evidence type="ECO:0000313" key="2">
    <source>
        <dbReference type="Proteomes" id="UP000823749"/>
    </source>
</evidence>
<gene>
    <name evidence="1" type="ORF">RHGRI_012902</name>
</gene>
<dbReference type="InterPro" id="IPR011990">
    <property type="entry name" value="TPR-like_helical_dom_sf"/>
</dbReference>
<dbReference type="GO" id="GO:0003723">
    <property type="term" value="F:RNA binding"/>
    <property type="evidence" value="ECO:0007669"/>
    <property type="project" value="InterPro"/>
</dbReference>
<reference evidence="1" key="1">
    <citation type="submission" date="2020-08" db="EMBL/GenBank/DDBJ databases">
        <title>Plant Genome Project.</title>
        <authorList>
            <person name="Zhang R.-G."/>
        </authorList>
    </citation>
    <scope>NUCLEOTIDE SEQUENCE</scope>
    <source>
        <strain evidence="1">WSP0</strain>
        <tissue evidence="1">Leaf</tissue>
    </source>
</reference>
<dbReference type="EMBL" id="JACTNZ010000005">
    <property type="protein sequence ID" value="KAG5547028.1"/>
    <property type="molecule type" value="Genomic_DNA"/>
</dbReference>
<dbReference type="Gene3D" id="1.25.40.10">
    <property type="entry name" value="Tetratricopeptide repeat domain"/>
    <property type="match status" value="1"/>
</dbReference>